<sequence length="77" mass="8631">MVDVSRRGRLFWSAASCPVPVRLWPVLISRKPRPPPPFPPFVLPSINFLPHLRPMSSIDSRAIRFHNPPSFPSGSCG</sequence>
<keyword evidence="2" id="KW-1185">Reference proteome</keyword>
<evidence type="ECO:0000313" key="1">
    <source>
        <dbReference type="EMBL" id="KAK3784161.1"/>
    </source>
</evidence>
<comment type="caution">
    <text evidence="1">The sequence shown here is derived from an EMBL/GenBank/DDBJ whole genome shotgun (WGS) entry which is preliminary data.</text>
</comment>
<protein>
    <submittedName>
        <fullName evidence="1">Uncharacterized protein</fullName>
    </submittedName>
</protein>
<gene>
    <name evidence="1" type="ORF">RRG08_030952</name>
</gene>
<organism evidence="1 2">
    <name type="scientific">Elysia crispata</name>
    <name type="common">lettuce slug</name>
    <dbReference type="NCBI Taxonomy" id="231223"/>
    <lineage>
        <taxon>Eukaryota</taxon>
        <taxon>Metazoa</taxon>
        <taxon>Spiralia</taxon>
        <taxon>Lophotrochozoa</taxon>
        <taxon>Mollusca</taxon>
        <taxon>Gastropoda</taxon>
        <taxon>Heterobranchia</taxon>
        <taxon>Euthyneura</taxon>
        <taxon>Panpulmonata</taxon>
        <taxon>Sacoglossa</taxon>
        <taxon>Placobranchoidea</taxon>
        <taxon>Plakobranchidae</taxon>
        <taxon>Elysia</taxon>
    </lineage>
</organism>
<evidence type="ECO:0000313" key="2">
    <source>
        <dbReference type="Proteomes" id="UP001283361"/>
    </source>
</evidence>
<proteinExistence type="predicted"/>
<dbReference type="AlphaFoldDB" id="A0AAE1ABG4"/>
<name>A0AAE1ABG4_9GAST</name>
<dbReference type="Proteomes" id="UP001283361">
    <property type="component" value="Unassembled WGS sequence"/>
</dbReference>
<accession>A0AAE1ABG4</accession>
<reference evidence="1" key="1">
    <citation type="journal article" date="2023" name="G3 (Bethesda)">
        <title>A reference genome for the long-term kleptoplast-retaining sea slug Elysia crispata morphotype clarki.</title>
        <authorList>
            <person name="Eastman K.E."/>
            <person name="Pendleton A.L."/>
            <person name="Shaikh M.A."/>
            <person name="Suttiyut T."/>
            <person name="Ogas R."/>
            <person name="Tomko P."/>
            <person name="Gavelis G."/>
            <person name="Widhalm J.R."/>
            <person name="Wisecaver J.H."/>
        </authorList>
    </citation>
    <scope>NUCLEOTIDE SEQUENCE</scope>
    <source>
        <strain evidence="1">ECLA1</strain>
    </source>
</reference>
<dbReference type="EMBL" id="JAWDGP010002306">
    <property type="protein sequence ID" value="KAK3784161.1"/>
    <property type="molecule type" value="Genomic_DNA"/>
</dbReference>